<evidence type="ECO:0000256" key="1">
    <source>
        <dbReference type="ARBA" id="ARBA00004141"/>
    </source>
</evidence>
<comment type="subcellular location">
    <subcellularLocation>
        <location evidence="1">Membrane</location>
        <topology evidence="1">Multi-pass membrane protein</topology>
    </subcellularLocation>
</comment>
<dbReference type="EMBL" id="KX673197">
    <property type="protein sequence ID" value="APD14858.1"/>
    <property type="molecule type" value="Genomic_DNA"/>
</dbReference>
<dbReference type="InterPro" id="IPR039428">
    <property type="entry name" value="NUOK/Mnh_C1-like"/>
</dbReference>
<evidence type="ECO:0000256" key="5">
    <source>
        <dbReference type="ARBA" id="ARBA00022967"/>
    </source>
</evidence>
<organism evidence="12">
    <name type="scientific">Anisolabididae sp. NS-2016</name>
    <dbReference type="NCBI Taxonomy" id="1914569"/>
    <lineage>
        <taxon>Eukaryota</taxon>
        <taxon>Metazoa</taxon>
        <taxon>Ecdysozoa</taxon>
        <taxon>Arthropoda</taxon>
        <taxon>Hexapoda</taxon>
        <taxon>Insecta</taxon>
        <taxon>Pterygota</taxon>
        <taxon>Neoptera</taxon>
        <taxon>Polyneoptera</taxon>
        <taxon>Dermaptera</taxon>
        <taxon>Neodermaptera</taxon>
        <taxon>Epidermaptera</taxon>
        <taxon>Anisolabidoidea</taxon>
        <taxon>Anisolabididae</taxon>
    </lineage>
</organism>
<evidence type="ECO:0000256" key="9">
    <source>
        <dbReference type="ARBA" id="ARBA00031586"/>
    </source>
</evidence>
<keyword evidence="5" id="KW-1278">Translocase</keyword>
<dbReference type="Pfam" id="PF00420">
    <property type="entry name" value="Oxidored_q2"/>
    <property type="match status" value="1"/>
</dbReference>
<evidence type="ECO:0000256" key="7">
    <source>
        <dbReference type="ARBA" id="ARBA00023027"/>
    </source>
</evidence>
<sequence length="97" mass="11044">MNSIMFSIMIMMIMIITGLFSIAAKRNHILAVLLSLEMMILAMFTLLVYLMNYLSMDFMFIMTFLTLAVCEGSLGLSILVSIVRKYGDDNFQNLNLI</sequence>
<evidence type="ECO:0000256" key="11">
    <source>
        <dbReference type="SAM" id="Phobius"/>
    </source>
</evidence>
<keyword evidence="12" id="KW-0496">Mitochondrion</keyword>
<comment type="similarity">
    <text evidence="2">Belongs to the complex I subunit 4L family.</text>
</comment>
<accession>A0A1J0M4D5</accession>
<protein>
    <recommendedName>
        <fullName evidence="3">NADH-ubiquinone oxidoreductase chain 4L</fullName>
    </recommendedName>
    <alternativeName>
        <fullName evidence="9">NADH dehydrogenase subunit 4L</fullName>
    </alternativeName>
</protein>
<evidence type="ECO:0000256" key="6">
    <source>
        <dbReference type="ARBA" id="ARBA00022989"/>
    </source>
</evidence>
<dbReference type="GO" id="GO:0016020">
    <property type="term" value="C:membrane"/>
    <property type="evidence" value="ECO:0007669"/>
    <property type="project" value="UniProtKB-SubCell"/>
</dbReference>
<name>A0A1J0M4D5_9NEOP</name>
<evidence type="ECO:0000313" key="12">
    <source>
        <dbReference type="EMBL" id="APD14858.1"/>
    </source>
</evidence>
<keyword evidence="4 11" id="KW-0812">Transmembrane</keyword>
<evidence type="ECO:0000256" key="3">
    <source>
        <dbReference type="ARBA" id="ARBA00016612"/>
    </source>
</evidence>
<gene>
    <name evidence="12" type="primary">ND4L</name>
</gene>
<evidence type="ECO:0000256" key="4">
    <source>
        <dbReference type="ARBA" id="ARBA00022692"/>
    </source>
</evidence>
<comment type="catalytic activity">
    <reaction evidence="10">
        <text>a ubiquinone + NADH + 5 H(+)(in) = a ubiquinol + NAD(+) + 4 H(+)(out)</text>
        <dbReference type="Rhea" id="RHEA:29091"/>
        <dbReference type="Rhea" id="RHEA-COMP:9565"/>
        <dbReference type="Rhea" id="RHEA-COMP:9566"/>
        <dbReference type="ChEBI" id="CHEBI:15378"/>
        <dbReference type="ChEBI" id="CHEBI:16389"/>
        <dbReference type="ChEBI" id="CHEBI:17976"/>
        <dbReference type="ChEBI" id="CHEBI:57540"/>
        <dbReference type="ChEBI" id="CHEBI:57945"/>
        <dbReference type="EC" id="7.1.1.2"/>
    </reaction>
</comment>
<keyword evidence="7" id="KW-0520">NAD</keyword>
<evidence type="ECO:0000256" key="2">
    <source>
        <dbReference type="ARBA" id="ARBA00010519"/>
    </source>
</evidence>
<dbReference type="AlphaFoldDB" id="A0A1J0M4D5"/>
<evidence type="ECO:0000256" key="8">
    <source>
        <dbReference type="ARBA" id="ARBA00023136"/>
    </source>
</evidence>
<keyword evidence="6 11" id="KW-1133">Transmembrane helix</keyword>
<feature type="transmembrane region" description="Helical" evidence="11">
    <location>
        <begin position="6"/>
        <end position="24"/>
    </location>
</feature>
<dbReference type="Gene3D" id="1.10.287.3510">
    <property type="match status" value="1"/>
</dbReference>
<evidence type="ECO:0000256" key="10">
    <source>
        <dbReference type="ARBA" id="ARBA00049551"/>
    </source>
</evidence>
<proteinExistence type="inferred from homology"/>
<feature type="transmembrane region" description="Helical" evidence="11">
    <location>
        <begin position="58"/>
        <end position="83"/>
    </location>
</feature>
<geneLocation type="mitochondrion" evidence="12"/>
<reference evidence="12" key="1">
    <citation type="journal article" date="2016" name="Sci. Rep.">
        <title>Molecular phylogeny of Polyneoptera (Insecta) inferred from expanded mitogenomic data.</title>
        <authorList>
            <person name="Song N."/>
            <person name="Li H."/>
            <person name="Song F."/>
            <person name="Cai W."/>
        </authorList>
    </citation>
    <scope>NUCLEOTIDE SEQUENCE</scope>
</reference>
<dbReference type="GO" id="GO:0008137">
    <property type="term" value="F:NADH dehydrogenase (ubiquinone) activity"/>
    <property type="evidence" value="ECO:0007669"/>
    <property type="project" value="UniProtKB-EC"/>
</dbReference>
<feature type="transmembrane region" description="Helical" evidence="11">
    <location>
        <begin position="31"/>
        <end position="52"/>
    </location>
</feature>
<keyword evidence="8 11" id="KW-0472">Membrane</keyword>